<dbReference type="Pfam" id="PF05227">
    <property type="entry name" value="CHASE3"/>
    <property type="match status" value="1"/>
</dbReference>
<evidence type="ECO:0000313" key="3">
    <source>
        <dbReference type="EMBL" id="GEP12574.1"/>
    </source>
</evidence>
<keyword evidence="1" id="KW-0472">Membrane</keyword>
<dbReference type="EMBL" id="BJZV01000049">
    <property type="protein sequence ID" value="GEP12574.1"/>
    <property type="molecule type" value="Genomic_DNA"/>
</dbReference>
<dbReference type="InterPro" id="IPR007891">
    <property type="entry name" value="CHASE3"/>
</dbReference>
<dbReference type="Proteomes" id="UP000321750">
    <property type="component" value="Unassembled WGS sequence"/>
</dbReference>
<reference evidence="3 4" key="1">
    <citation type="submission" date="2019-07" db="EMBL/GenBank/DDBJ databases">
        <title>Whole genome shotgun sequence of Methylobacterium gnaphalii NBRC 107716.</title>
        <authorList>
            <person name="Hosoyama A."/>
            <person name="Uohara A."/>
            <person name="Ohji S."/>
            <person name="Ichikawa N."/>
        </authorList>
    </citation>
    <scope>NUCLEOTIDE SEQUENCE [LARGE SCALE GENOMIC DNA]</scope>
    <source>
        <strain evidence="3 4">NBRC 107716</strain>
    </source>
</reference>
<keyword evidence="1" id="KW-1133">Transmembrane helix</keyword>
<feature type="domain" description="CHASE3" evidence="2">
    <location>
        <begin position="68"/>
        <end position="184"/>
    </location>
</feature>
<evidence type="ECO:0000256" key="1">
    <source>
        <dbReference type="SAM" id="Phobius"/>
    </source>
</evidence>
<comment type="caution">
    <text evidence="3">The sequence shown here is derived from an EMBL/GenBank/DDBJ whole genome shotgun (WGS) entry which is preliminary data.</text>
</comment>
<organism evidence="3 4">
    <name type="scientific">Methylobacterium gnaphalii</name>
    <dbReference type="NCBI Taxonomy" id="1010610"/>
    <lineage>
        <taxon>Bacteria</taxon>
        <taxon>Pseudomonadati</taxon>
        <taxon>Pseudomonadota</taxon>
        <taxon>Alphaproteobacteria</taxon>
        <taxon>Hyphomicrobiales</taxon>
        <taxon>Methylobacteriaceae</taxon>
        <taxon>Methylobacterium</taxon>
    </lineage>
</organism>
<gene>
    <name evidence="3" type="ORF">MGN01_44190</name>
</gene>
<keyword evidence="1" id="KW-0812">Transmembrane</keyword>
<sequence length="187" mass="20781">MYGTSPTASARGSRWRPGMVQPSLDHMTQYLVKRANLLVFGVLLAILALVGAATWERLNASRQVREPSQHSYDILLASKDLAIALRDAERGQRGYVLTGRDEYLAPYDAARDRLGVHQGELQKLTADNPDQQRRLRELAPVIARKLEELAQTVQARRDGGLDAAERIVDTDAGRDFMVDAERTLSGL</sequence>
<accession>A0A512JRJ1</accession>
<keyword evidence="4" id="KW-1185">Reference proteome</keyword>
<dbReference type="AlphaFoldDB" id="A0A512JRJ1"/>
<protein>
    <recommendedName>
        <fullName evidence="2">CHASE3 domain-containing protein</fullName>
    </recommendedName>
</protein>
<feature type="transmembrane region" description="Helical" evidence="1">
    <location>
        <begin position="37"/>
        <end position="55"/>
    </location>
</feature>
<proteinExistence type="predicted"/>
<evidence type="ECO:0000259" key="2">
    <source>
        <dbReference type="Pfam" id="PF05227"/>
    </source>
</evidence>
<evidence type="ECO:0000313" key="4">
    <source>
        <dbReference type="Proteomes" id="UP000321750"/>
    </source>
</evidence>
<dbReference type="CDD" id="cd19410">
    <property type="entry name" value="HK9-like_sensor"/>
    <property type="match status" value="1"/>
</dbReference>
<name>A0A512JRJ1_9HYPH</name>